<name>A0A369B6E6_9BACL</name>
<dbReference type="Pfam" id="PF00395">
    <property type="entry name" value="SLH"/>
    <property type="match status" value="1"/>
</dbReference>
<comment type="caution">
    <text evidence="3">The sequence shown here is derived from an EMBL/GenBank/DDBJ whole genome shotgun (WGS) entry which is preliminary data.</text>
</comment>
<dbReference type="Proteomes" id="UP000253090">
    <property type="component" value="Unassembled WGS sequence"/>
</dbReference>
<gene>
    <name evidence="3" type="ORF">DFP94_110151</name>
</gene>
<dbReference type="RefSeq" id="WP_114498220.1">
    <property type="nucleotide sequence ID" value="NZ_QPJW01000010.1"/>
</dbReference>
<evidence type="ECO:0000313" key="4">
    <source>
        <dbReference type="Proteomes" id="UP000253090"/>
    </source>
</evidence>
<organism evidence="3 4">
    <name type="scientific">Fontibacillus phaseoli</name>
    <dbReference type="NCBI Taxonomy" id="1416533"/>
    <lineage>
        <taxon>Bacteria</taxon>
        <taxon>Bacillati</taxon>
        <taxon>Bacillota</taxon>
        <taxon>Bacilli</taxon>
        <taxon>Bacillales</taxon>
        <taxon>Paenibacillaceae</taxon>
        <taxon>Fontibacillus</taxon>
    </lineage>
</organism>
<reference evidence="3 4" key="1">
    <citation type="submission" date="2018-07" db="EMBL/GenBank/DDBJ databases">
        <title>Genomic Encyclopedia of Type Strains, Phase III (KMG-III): the genomes of soil and plant-associated and newly described type strains.</title>
        <authorList>
            <person name="Whitman W."/>
        </authorList>
    </citation>
    <scope>NUCLEOTIDE SEQUENCE [LARGE SCALE GENOMIC DNA]</scope>
    <source>
        <strain evidence="3 4">CECT 8333</strain>
    </source>
</reference>
<sequence length="295" mass="33121">MKNTKIKTAAALLLSGSLLLASSASAFSDVQGQDAKITESLQQKGIIQGISKDKFVPRGKLTGAQGVYMILNALGLQNKNDIKPFKNDHGKNPWYTSAQKAAEEHGIKLPDNFKWNSEISKEQFAYILDQAISATGNYPMIKMYIEVKDADKGNVLYSGSIQRLLLMKITELDDQGKFYPTATMTRIEAARIVYNAAEYVEKYKENEENAQQNVSFTIEKVNDQINKVVLTRYEQPHPGYGIRVAKVEFTKENKAIVYYELLSPEAGKFYPQVITDSKTETYVSSNYTVEIAQQK</sequence>
<feature type="domain" description="SLH" evidence="2">
    <location>
        <begin position="144"/>
        <end position="207"/>
    </location>
</feature>
<dbReference type="InterPro" id="IPR001119">
    <property type="entry name" value="SLH_dom"/>
</dbReference>
<keyword evidence="4" id="KW-1185">Reference proteome</keyword>
<protein>
    <submittedName>
        <fullName evidence="3">S-layer family protein</fullName>
    </submittedName>
</protein>
<feature type="domain" description="SLH" evidence="2">
    <location>
        <begin position="21"/>
        <end position="84"/>
    </location>
</feature>
<evidence type="ECO:0000259" key="2">
    <source>
        <dbReference type="PROSITE" id="PS51272"/>
    </source>
</evidence>
<evidence type="ECO:0000313" key="3">
    <source>
        <dbReference type="EMBL" id="RCX17089.1"/>
    </source>
</evidence>
<keyword evidence="1" id="KW-0732">Signal</keyword>
<evidence type="ECO:0000256" key="1">
    <source>
        <dbReference type="SAM" id="SignalP"/>
    </source>
</evidence>
<dbReference type="EMBL" id="QPJW01000010">
    <property type="protein sequence ID" value="RCX17089.1"/>
    <property type="molecule type" value="Genomic_DNA"/>
</dbReference>
<feature type="signal peptide" evidence="1">
    <location>
        <begin position="1"/>
        <end position="26"/>
    </location>
</feature>
<proteinExistence type="predicted"/>
<dbReference type="Pfam" id="PF14343">
    <property type="entry name" value="PrcB_C"/>
    <property type="match status" value="1"/>
</dbReference>
<feature type="chain" id="PRO_5016653420" evidence="1">
    <location>
        <begin position="27"/>
        <end position="295"/>
    </location>
</feature>
<accession>A0A369B6E6</accession>
<dbReference type="OrthoDB" id="1738667at2"/>
<dbReference type="AlphaFoldDB" id="A0A369B6E6"/>
<dbReference type="PROSITE" id="PS51272">
    <property type="entry name" value="SLH"/>
    <property type="match status" value="2"/>
</dbReference>
<dbReference type="InterPro" id="IPR025748">
    <property type="entry name" value="PrcB_C_dom"/>
</dbReference>